<proteinExistence type="predicted"/>
<dbReference type="OrthoDB" id="45365at2759"/>
<dbReference type="Gene3D" id="3.30.710.10">
    <property type="entry name" value="Potassium Channel Kv1.1, Chain A"/>
    <property type="match status" value="1"/>
</dbReference>
<dbReference type="InterPro" id="IPR051550">
    <property type="entry name" value="SCF-Subunits/Alg-Epimerases"/>
</dbReference>
<dbReference type="Gene3D" id="1.25.40.20">
    <property type="entry name" value="Ankyrin repeat-containing domain"/>
    <property type="match status" value="1"/>
</dbReference>
<dbReference type="SUPFAM" id="SSF48403">
    <property type="entry name" value="Ankyrin repeat"/>
    <property type="match status" value="1"/>
</dbReference>
<reference evidence="7" key="2">
    <citation type="submission" date="2012-11" db="EMBL/GenBank/DDBJ databases">
        <authorList>
            <person name="Kuo A."/>
            <person name="Curtis B.A."/>
            <person name="Tanifuji G."/>
            <person name="Burki F."/>
            <person name="Gruber A."/>
            <person name="Irimia M."/>
            <person name="Maruyama S."/>
            <person name="Arias M.C."/>
            <person name="Ball S.G."/>
            <person name="Gile G.H."/>
            <person name="Hirakawa Y."/>
            <person name="Hopkins J.F."/>
            <person name="Rensing S.A."/>
            <person name="Schmutz J."/>
            <person name="Symeonidi A."/>
            <person name="Elias M."/>
            <person name="Eveleigh R.J."/>
            <person name="Herman E.K."/>
            <person name="Klute M.J."/>
            <person name="Nakayama T."/>
            <person name="Obornik M."/>
            <person name="Reyes-Prieto A."/>
            <person name="Armbrust E.V."/>
            <person name="Aves S.J."/>
            <person name="Beiko R.G."/>
            <person name="Coutinho P."/>
            <person name="Dacks J.B."/>
            <person name="Durnford D.G."/>
            <person name="Fast N.M."/>
            <person name="Green B.R."/>
            <person name="Grisdale C."/>
            <person name="Hempe F."/>
            <person name="Henrissat B."/>
            <person name="Hoppner M.P."/>
            <person name="Ishida K.-I."/>
            <person name="Kim E."/>
            <person name="Koreny L."/>
            <person name="Kroth P.G."/>
            <person name="Liu Y."/>
            <person name="Malik S.-B."/>
            <person name="Maier U.G."/>
            <person name="McRose D."/>
            <person name="Mock T."/>
            <person name="Neilson J.A."/>
            <person name="Onodera N.T."/>
            <person name="Poole A.M."/>
            <person name="Pritham E.J."/>
            <person name="Richards T.A."/>
            <person name="Rocap G."/>
            <person name="Roy S.W."/>
            <person name="Sarai C."/>
            <person name="Schaack S."/>
            <person name="Shirato S."/>
            <person name="Slamovits C.H."/>
            <person name="Spencer D.F."/>
            <person name="Suzuki S."/>
            <person name="Worden A.Z."/>
            <person name="Zauner S."/>
            <person name="Barry K."/>
            <person name="Bell C."/>
            <person name="Bharti A.K."/>
            <person name="Crow J.A."/>
            <person name="Grimwood J."/>
            <person name="Kramer R."/>
            <person name="Lindquist E."/>
            <person name="Lucas S."/>
            <person name="Salamov A."/>
            <person name="McFadden G.I."/>
            <person name="Lane C.E."/>
            <person name="Keeling P.J."/>
            <person name="Gray M.W."/>
            <person name="Grigoriev I.V."/>
            <person name="Archibald J.M."/>
        </authorList>
    </citation>
    <scope>NUCLEOTIDE SEQUENCE</scope>
    <source>
        <strain evidence="7">CCMP2712</strain>
    </source>
</reference>
<feature type="non-terminal residue" evidence="5">
    <location>
        <position position="1163"/>
    </location>
</feature>
<dbReference type="HOGENOM" id="CLU_275047_0_0_1"/>
<dbReference type="PANTHER" id="PTHR22990:SF15">
    <property type="entry name" value="F-BOX ONLY PROTEIN 10"/>
    <property type="match status" value="1"/>
</dbReference>
<dbReference type="Gene3D" id="2.160.20.10">
    <property type="entry name" value="Single-stranded right-handed beta-helix, Pectin lyase-like"/>
    <property type="match status" value="3"/>
</dbReference>
<dbReference type="PROSITE" id="PS50088">
    <property type="entry name" value="ANK_REPEAT"/>
    <property type="match status" value="2"/>
</dbReference>
<dbReference type="eggNOG" id="KOG4412">
    <property type="taxonomic scope" value="Eukaryota"/>
</dbReference>
<dbReference type="InterPro" id="IPR003131">
    <property type="entry name" value="T1-type_BTB"/>
</dbReference>
<evidence type="ECO:0000256" key="1">
    <source>
        <dbReference type="ARBA" id="ARBA00022737"/>
    </source>
</evidence>
<dbReference type="SMART" id="SM00248">
    <property type="entry name" value="ANK"/>
    <property type="match status" value="3"/>
</dbReference>
<evidence type="ECO:0000313" key="6">
    <source>
        <dbReference type="EnsemblProtists" id="EKX33138"/>
    </source>
</evidence>
<feature type="region of interest" description="Disordered" evidence="3">
    <location>
        <begin position="188"/>
        <end position="210"/>
    </location>
</feature>
<reference evidence="5 7" key="1">
    <citation type="journal article" date="2012" name="Nature">
        <title>Algal genomes reveal evolutionary mosaicism and the fate of nucleomorphs.</title>
        <authorList>
            <consortium name="DOE Joint Genome Institute"/>
            <person name="Curtis B.A."/>
            <person name="Tanifuji G."/>
            <person name="Burki F."/>
            <person name="Gruber A."/>
            <person name="Irimia M."/>
            <person name="Maruyama S."/>
            <person name="Arias M.C."/>
            <person name="Ball S.G."/>
            <person name="Gile G.H."/>
            <person name="Hirakawa Y."/>
            <person name="Hopkins J.F."/>
            <person name="Kuo A."/>
            <person name="Rensing S.A."/>
            <person name="Schmutz J."/>
            <person name="Symeonidi A."/>
            <person name="Elias M."/>
            <person name="Eveleigh R.J."/>
            <person name="Herman E.K."/>
            <person name="Klute M.J."/>
            <person name="Nakayama T."/>
            <person name="Obornik M."/>
            <person name="Reyes-Prieto A."/>
            <person name="Armbrust E.V."/>
            <person name="Aves S.J."/>
            <person name="Beiko R.G."/>
            <person name="Coutinho P."/>
            <person name="Dacks J.B."/>
            <person name="Durnford D.G."/>
            <person name="Fast N.M."/>
            <person name="Green B.R."/>
            <person name="Grisdale C.J."/>
            <person name="Hempel F."/>
            <person name="Henrissat B."/>
            <person name="Hoppner M.P."/>
            <person name="Ishida K."/>
            <person name="Kim E."/>
            <person name="Koreny L."/>
            <person name="Kroth P.G."/>
            <person name="Liu Y."/>
            <person name="Malik S.B."/>
            <person name="Maier U.G."/>
            <person name="McRose D."/>
            <person name="Mock T."/>
            <person name="Neilson J.A."/>
            <person name="Onodera N.T."/>
            <person name="Poole A.M."/>
            <person name="Pritham E.J."/>
            <person name="Richards T.A."/>
            <person name="Rocap G."/>
            <person name="Roy S.W."/>
            <person name="Sarai C."/>
            <person name="Schaack S."/>
            <person name="Shirato S."/>
            <person name="Slamovits C.H."/>
            <person name="Spencer D.F."/>
            <person name="Suzuki S."/>
            <person name="Worden A.Z."/>
            <person name="Zauner S."/>
            <person name="Barry K."/>
            <person name="Bell C."/>
            <person name="Bharti A.K."/>
            <person name="Crow J.A."/>
            <person name="Grimwood J."/>
            <person name="Kramer R."/>
            <person name="Lindquist E."/>
            <person name="Lucas S."/>
            <person name="Salamov A."/>
            <person name="McFadden G.I."/>
            <person name="Lane C.E."/>
            <person name="Keeling P.J."/>
            <person name="Gray M.W."/>
            <person name="Grigoriev I.V."/>
            <person name="Archibald J.M."/>
        </authorList>
    </citation>
    <scope>NUCLEOTIDE SEQUENCE</scope>
    <source>
        <strain evidence="5 7">CCMP2712</strain>
    </source>
</reference>
<keyword evidence="1" id="KW-0677">Repeat</keyword>
<dbReference type="InterPro" id="IPR002110">
    <property type="entry name" value="Ankyrin_rpt"/>
</dbReference>
<dbReference type="OMA" id="TTISDCK"/>
<dbReference type="RefSeq" id="XP_005820118.1">
    <property type="nucleotide sequence ID" value="XM_005820061.1"/>
</dbReference>
<sequence length="1163" mass="124481">MGGWKEAMLEAMLSAVSINPDQPLYPLHFACANADLGLVKKLLESRSQQVNQQFADLPNGSRPLHWAVCSGSSAIVQYLLAKHADVNQPNKNGSTPLHLACQGGSVEIVTRLVQAGGKTSVRDKHNKLPLDYWMKHGEPSARSAEAAWKSLQTLLADDSSHQQYKAEKLKETISDAYDQLQEEAARSVELRDSPDFLSPSSSPPPPARDKTKIHFQVGHRVFSSSRHVLMRHRSSKLTSLVEQAETEACESPRLTPTAGLHGAFPERDGELFGKILTFLESGRAPHMRSERECRQVMREASFFDLPALVKLCEKILEQWHFRKVTPGCSLALAIDEAKDGETLLLAAGHYKENLVLRKSVTLRGETQLRDHADSMLGSRSLHGAYHGDPLHHKFVVLPADVQGEGNDGNGLQRRMRGRAEEICSRAEFIGAREDDGREFCCLGHVVISAREPDRPVMVIEEGSVLVSDLILLRADEDSSSLSPPSSTILVQSKGLLLMEKCLVESQGDVALEVRGGGRANVKESHLSSGVSCLGSLTLDDCRVAGGCGVTVAGEGDASVRKTRVTGAKEFGIYVKDEGSGTFSANEVSGCGRSGVAIASRSKECSLRINKSFENREAGVLVFNGASPTISGGQLYRNQHAGLVSIASSPILSACEVWENLGCGVLFDRGSSGMMRQCDVSRNHKSGILVRNLSSTSIEDCNISHGLHCGVVVTDRSSPLLSDCHILANRRVGFAVGKRSRPVASRCVMEENSIGLCVFDQSGGKFADCRVTRNRGVQVQVTRCRLDGPLFTSCLVTGGPSCGFLIRGAESKLEDCEVSSQASFGLLAEGDATRVKCDKCRISDNGGGGVCALDEAKLELTRSSVADNKEVGACCKAAACLEVTSCSLERNVGPGVWFAGGGTGMVEKSEVRGSHGFNVVCDSSSATVRECQVVAGKEGGVLCSGGGGGVFSRNSISGNRPAGFIVSKGCNPSVFHNSIVRNEPYGIFVLEGGLGHVYANVLEENEMAPVLLHGTARSVVADNNIAGGANGVLVCWSDGENKIRNVSSLEMQRVGFGQPSMDMPTVRERLLDLKDVSIKEMLASLRALQSDQQSRRSSQAQATEGAQESLPDRRSQPQVSEALEDCIDDAAPANEVWMPHAAAASGGPSDRAGPPYDTSPDSDD</sequence>
<evidence type="ECO:0000256" key="2">
    <source>
        <dbReference type="PROSITE-ProRule" id="PRU00023"/>
    </source>
</evidence>
<feature type="region of interest" description="Disordered" evidence="3">
    <location>
        <begin position="1088"/>
        <end position="1163"/>
    </location>
</feature>
<dbReference type="AlphaFoldDB" id="L1IA77"/>
<dbReference type="GO" id="GO:0006511">
    <property type="term" value="P:ubiquitin-dependent protein catabolic process"/>
    <property type="evidence" value="ECO:0007669"/>
    <property type="project" value="TreeGrafter"/>
</dbReference>
<dbReference type="EnsemblProtists" id="EKX33138">
    <property type="protein sequence ID" value="EKX33138"/>
    <property type="gene ID" value="GUITHDRAFT_166549"/>
</dbReference>
<protein>
    <recommendedName>
        <fullName evidence="4">BTB domain-containing protein</fullName>
    </recommendedName>
</protein>
<dbReference type="InterPro" id="IPR011050">
    <property type="entry name" value="Pectin_lyase_fold/virulence"/>
</dbReference>
<feature type="domain" description="BTB" evidence="4">
    <location>
        <begin position="211"/>
        <end position="320"/>
    </location>
</feature>
<evidence type="ECO:0000256" key="3">
    <source>
        <dbReference type="SAM" id="MobiDB-lite"/>
    </source>
</evidence>
<evidence type="ECO:0000313" key="7">
    <source>
        <dbReference type="Proteomes" id="UP000011087"/>
    </source>
</evidence>
<name>L1IA77_GUITC</name>
<dbReference type="InterPro" id="IPR036770">
    <property type="entry name" value="Ankyrin_rpt-contain_sf"/>
</dbReference>
<dbReference type="SUPFAM" id="SSF51126">
    <property type="entry name" value="Pectin lyase-like"/>
    <property type="match status" value="4"/>
</dbReference>
<dbReference type="Proteomes" id="UP000011087">
    <property type="component" value="Unassembled WGS sequence"/>
</dbReference>
<keyword evidence="7" id="KW-1185">Reference proteome</keyword>
<reference evidence="6" key="3">
    <citation type="submission" date="2015-06" db="UniProtKB">
        <authorList>
            <consortium name="EnsemblProtists"/>
        </authorList>
    </citation>
    <scope>IDENTIFICATION</scope>
</reference>
<dbReference type="Pfam" id="PF02214">
    <property type="entry name" value="BTB_2"/>
    <property type="match status" value="1"/>
</dbReference>
<dbReference type="InterPro" id="IPR012334">
    <property type="entry name" value="Pectin_lyas_fold"/>
</dbReference>
<dbReference type="EMBL" id="JH993155">
    <property type="protein sequence ID" value="EKX33138.1"/>
    <property type="molecule type" value="Genomic_DNA"/>
</dbReference>
<dbReference type="InterPro" id="IPR006626">
    <property type="entry name" value="PbH1"/>
</dbReference>
<evidence type="ECO:0000313" key="5">
    <source>
        <dbReference type="EMBL" id="EKX33138.1"/>
    </source>
</evidence>
<dbReference type="SMART" id="SM00225">
    <property type="entry name" value="BTB"/>
    <property type="match status" value="1"/>
</dbReference>
<keyword evidence="2" id="KW-0040">ANK repeat</keyword>
<dbReference type="PROSITE" id="PS50297">
    <property type="entry name" value="ANK_REP_REGION"/>
    <property type="match status" value="2"/>
</dbReference>
<feature type="repeat" description="ANK" evidence="2">
    <location>
        <begin position="59"/>
        <end position="91"/>
    </location>
</feature>
<dbReference type="InterPro" id="IPR039448">
    <property type="entry name" value="Beta_helix"/>
</dbReference>
<dbReference type="PANTHER" id="PTHR22990">
    <property type="entry name" value="F-BOX ONLY PROTEIN"/>
    <property type="match status" value="1"/>
</dbReference>
<dbReference type="KEGG" id="gtt:GUITHDRAFT_166549"/>
<gene>
    <name evidence="5" type="ORF">GUITHDRAFT_166549</name>
</gene>
<dbReference type="PaxDb" id="55529-EKX33138"/>
<dbReference type="SMART" id="SM00710">
    <property type="entry name" value="PbH1"/>
    <property type="match status" value="12"/>
</dbReference>
<dbReference type="InterPro" id="IPR011333">
    <property type="entry name" value="SKP1/BTB/POZ_sf"/>
</dbReference>
<dbReference type="SUPFAM" id="SSF54695">
    <property type="entry name" value="POZ domain"/>
    <property type="match status" value="1"/>
</dbReference>
<dbReference type="InterPro" id="IPR000210">
    <property type="entry name" value="BTB/POZ_dom"/>
</dbReference>
<organism evidence="5">
    <name type="scientific">Guillardia theta (strain CCMP2712)</name>
    <name type="common">Cryptophyte</name>
    <dbReference type="NCBI Taxonomy" id="905079"/>
    <lineage>
        <taxon>Eukaryota</taxon>
        <taxon>Cryptophyceae</taxon>
        <taxon>Pyrenomonadales</taxon>
        <taxon>Geminigeraceae</taxon>
        <taxon>Guillardia</taxon>
    </lineage>
</organism>
<feature type="repeat" description="ANK" evidence="2">
    <location>
        <begin position="92"/>
        <end position="124"/>
    </location>
</feature>
<dbReference type="GeneID" id="17289869"/>
<dbReference type="eggNOG" id="KOG1777">
    <property type="taxonomic scope" value="Eukaryota"/>
</dbReference>
<evidence type="ECO:0000259" key="4">
    <source>
        <dbReference type="SMART" id="SM00225"/>
    </source>
</evidence>
<accession>L1IA77</accession>
<dbReference type="Pfam" id="PF12796">
    <property type="entry name" value="Ank_2"/>
    <property type="match status" value="1"/>
</dbReference>
<dbReference type="STRING" id="905079.L1IA77"/>
<dbReference type="Pfam" id="PF13229">
    <property type="entry name" value="Beta_helix"/>
    <property type="match status" value="3"/>
</dbReference>
<dbReference type="GO" id="GO:0051260">
    <property type="term" value="P:protein homooligomerization"/>
    <property type="evidence" value="ECO:0007669"/>
    <property type="project" value="InterPro"/>
</dbReference>
<feature type="compositionally biased region" description="Low complexity" evidence="3">
    <location>
        <begin position="1088"/>
        <end position="1101"/>
    </location>
</feature>